<evidence type="ECO:0008006" key="3">
    <source>
        <dbReference type="Google" id="ProtNLM"/>
    </source>
</evidence>
<evidence type="ECO:0000313" key="2">
    <source>
        <dbReference type="Proteomes" id="UP000663859"/>
    </source>
</evidence>
<dbReference type="Pfam" id="PF11004">
    <property type="entry name" value="Kdo_hydroxy"/>
    <property type="match status" value="1"/>
</dbReference>
<sequence>MRPLRKPQAGSYVITYSISSWEPELSPETREELLEDLEGGRVIYFPELAFSFSEEEKAFFSPYWSTEKAKNISFDPVHGQLKGTEAAGSRRELLASLLGRFASQTQRLIRRLFPSYESGLEQGRTSFRPVEIQGRAMSVRKDDSRLHADAFPSRPTQGKRILRVFSNVNPEGKPRKWRMGEPFAEYARRLLPRARPPAWLEPWLLEKMGITRGRRTLYDHYMLALHDLGKEDEGYQKQGTREAFDFPAGTTWICFTDQVIHAADAGQYLLEQTFLVSPQVLRYPDNSPLGILQTLLGKPLV</sequence>
<name>A0A8J2BPE7_9BACT</name>
<dbReference type="InterPro" id="IPR021266">
    <property type="entry name" value="Kdo_hydroxlase"/>
</dbReference>
<keyword evidence="2" id="KW-1185">Reference proteome</keyword>
<gene>
    <name evidence="1" type="ORF">MPNT_20145</name>
</gene>
<dbReference type="Proteomes" id="UP000663859">
    <property type="component" value="Unassembled WGS sequence"/>
</dbReference>
<comment type="caution">
    <text evidence="1">The sequence shown here is derived from an EMBL/GenBank/DDBJ whole genome shotgun (WGS) entry which is preliminary data.</text>
</comment>
<reference evidence="1" key="1">
    <citation type="submission" date="2021-02" db="EMBL/GenBank/DDBJ databases">
        <authorList>
            <person name="Cremers G."/>
            <person name="Picone N."/>
        </authorList>
    </citation>
    <scope>NUCLEOTIDE SEQUENCE</scope>
    <source>
        <strain evidence="1">PQ17</strain>
    </source>
</reference>
<dbReference type="RefSeq" id="WP_174581965.1">
    <property type="nucleotide sequence ID" value="NZ_CAJNOB010000012.1"/>
</dbReference>
<proteinExistence type="predicted"/>
<protein>
    <recommendedName>
        <fullName evidence="3">3-deoxy-D-manno-oct-2-ulosonic acid (Kdo) hydroxylase</fullName>
    </recommendedName>
</protein>
<organism evidence="1 2">
    <name type="scientific">Candidatus Methylacidithermus pantelleriae</name>
    <dbReference type="NCBI Taxonomy" id="2744239"/>
    <lineage>
        <taxon>Bacteria</taxon>
        <taxon>Pseudomonadati</taxon>
        <taxon>Verrucomicrobiota</taxon>
        <taxon>Methylacidiphilae</taxon>
        <taxon>Methylacidiphilales</taxon>
        <taxon>Methylacidiphilaceae</taxon>
        <taxon>Candidatus Methylacidithermus</taxon>
    </lineage>
</organism>
<accession>A0A8J2BPE7</accession>
<dbReference type="EMBL" id="CAJNOB010000012">
    <property type="protein sequence ID" value="CAF0696191.1"/>
    <property type="molecule type" value="Genomic_DNA"/>
</dbReference>
<evidence type="ECO:0000313" key="1">
    <source>
        <dbReference type="EMBL" id="CAF0696191.1"/>
    </source>
</evidence>
<dbReference type="AlphaFoldDB" id="A0A8J2BPE7"/>